<evidence type="ECO:0000256" key="2">
    <source>
        <dbReference type="ARBA" id="ARBA00023002"/>
    </source>
</evidence>
<comment type="catalytic activity">
    <reaction evidence="4">
        <text>(2R,3S)-2,3-dihydroxy-2,3-dihydro-p-cumate + NAD(+) = 2,3-dihydroxy-p-cumate + NADH + H(+)</text>
        <dbReference type="Rhea" id="RHEA:23772"/>
        <dbReference type="ChEBI" id="CHEBI:15378"/>
        <dbReference type="ChEBI" id="CHEBI:36647"/>
        <dbReference type="ChEBI" id="CHEBI:57540"/>
        <dbReference type="ChEBI" id="CHEBI:57945"/>
        <dbReference type="ChEBI" id="CHEBI:58420"/>
        <dbReference type="EC" id="1.3.1.58"/>
    </reaction>
</comment>
<dbReference type="InterPro" id="IPR002347">
    <property type="entry name" value="SDR_fam"/>
</dbReference>
<evidence type="ECO:0000256" key="5">
    <source>
        <dbReference type="ARBA" id="ARBA00060518"/>
    </source>
</evidence>
<dbReference type="HOGENOM" id="CLU_010194_1_3_6"/>
<accession>A0A024HMA2</accession>
<dbReference type="GO" id="GO:0016616">
    <property type="term" value="F:oxidoreductase activity, acting on the CH-OH group of donors, NAD or NADP as acceptor"/>
    <property type="evidence" value="ECO:0007669"/>
    <property type="project" value="TreeGrafter"/>
</dbReference>
<reference evidence="9 10" key="1">
    <citation type="submission" date="2013-03" db="EMBL/GenBank/DDBJ databases">
        <authorList>
            <person name="Linke B."/>
        </authorList>
    </citation>
    <scope>NUCLEOTIDE SEQUENCE [LARGE SCALE GENOMIC DNA]</scope>
    <source>
        <strain evidence="9 10">B13</strain>
    </source>
</reference>
<dbReference type="RefSeq" id="WP_043254268.1">
    <property type="nucleotide sequence ID" value="NZ_HG322950.1"/>
</dbReference>
<organism evidence="9 10">
    <name type="scientific">Pseudomonas knackmussii (strain DSM 6978 / CCUG 54928 / LMG 23759 / B13)</name>
    <dbReference type="NCBI Taxonomy" id="1301098"/>
    <lineage>
        <taxon>Bacteria</taxon>
        <taxon>Pseudomonadati</taxon>
        <taxon>Pseudomonadota</taxon>
        <taxon>Gammaproteobacteria</taxon>
        <taxon>Pseudomonadales</taxon>
        <taxon>Pseudomonadaceae</taxon>
        <taxon>Pseudomonas</taxon>
    </lineage>
</organism>
<dbReference type="PATRIC" id="fig|1301098.3.peg.4316"/>
<dbReference type="PANTHER" id="PTHR42760:SF133">
    <property type="entry name" value="3-OXOACYL-[ACYL-CARRIER-PROTEIN] REDUCTASE"/>
    <property type="match status" value="1"/>
</dbReference>
<keyword evidence="2 9" id="KW-0560">Oxidoreductase</keyword>
<dbReference type="CDD" id="cd05233">
    <property type="entry name" value="SDR_c"/>
    <property type="match status" value="1"/>
</dbReference>
<dbReference type="PRINTS" id="PR00080">
    <property type="entry name" value="SDRFAMILY"/>
</dbReference>
<evidence type="ECO:0000256" key="6">
    <source>
        <dbReference type="ARBA" id="ARBA00066455"/>
    </source>
</evidence>
<dbReference type="EC" id="1.3.1.58" evidence="6"/>
<evidence type="ECO:0000256" key="4">
    <source>
        <dbReference type="ARBA" id="ARBA00050226"/>
    </source>
</evidence>
<dbReference type="OrthoDB" id="9806974at2"/>
<reference evidence="9 10" key="2">
    <citation type="submission" date="2014-05" db="EMBL/GenBank/DDBJ databases">
        <title>Genome sequence of the 3-chlorobenzoate degrading bacterium Pseudomonas knackmussii B13 shows multiple evidence for horizontal gene transfer.</title>
        <authorList>
            <person name="Miyazaki R."/>
            <person name="Bertelli C."/>
            <person name="Falquet L."/>
            <person name="Robinson-Rechavi M."/>
            <person name="Gharib W."/>
            <person name="Roy S."/>
            <person name="Van der Meer J.R."/>
        </authorList>
    </citation>
    <scope>NUCLEOTIDE SEQUENCE [LARGE SCALE GENOMIC DNA]</scope>
    <source>
        <strain evidence="9 10">B13</strain>
    </source>
</reference>
<evidence type="ECO:0000256" key="3">
    <source>
        <dbReference type="ARBA" id="ARBA00042907"/>
    </source>
</evidence>
<keyword evidence="10" id="KW-1185">Reference proteome</keyword>
<gene>
    <name evidence="9" type="primary">fabG2</name>
    <name evidence="9" type="ORF">PKB_4312</name>
</gene>
<dbReference type="Gene3D" id="3.40.50.720">
    <property type="entry name" value="NAD(P)-binding Rossmann-like Domain"/>
    <property type="match status" value="1"/>
</dbReference>
<evidence type="ECO:0000256" key="7">
    <source>
        <dbReference type="ARBA" id="ARBA00073443"/>
    </source>
</evidence>
<dbReference type="GO" id="GO:0018511">
    <property type="term" value="F:2,3-dihydroxy-2,3-dihydro-p-cumate dehydrogenase activity"/>
    <property type="evidence" value="ECO:0007669"/>
    <property type="project" value="UniProtKB-EC"/>
</dbReference>
<comment type="pathway">
    <text evidence="5">Aromatic compound metabolism; p-cumate degradation; acetaldehyde and pyruvate from p-cumate: step 2/7.</text>
</comment>
<dbReference type="eggNOG" id="COG1028">
    <property type="taxonomic scope" value="Bacteria"/>
</dbReference>
<dbReference type="AlphaFoldDB" id="A0A024HMA2"/>
<dbReference type="Proteomes" id="UP000025241">
    <property type="component" value="Chromosome I"/>
</dbReference>
<evidence type="ECO:0000256" key="1">
    <source>
        <dbReference type="ARBA" id="ARBA00006484"/>
    </source>
</evidence>
<evidence type="ECO:0000313" key="10">
    <source>
        <dbReference type="Proteomes" id="UP000025241"/>
    </source>
</evidence>
<dbReference type="InterPro" id="IPR036291">
    <property type="entry name" value="NAD(P)-bd_dom_sf"/>
</dbReference>
<sequence>MKLKGKVALVTGAGSGMGRATAALFAEQGASVVLADIDGAAAESARQALPGSEGCMAAACDIAEADSVERLFAAVQERYGRLDVLVNNAGLGQVPGDGFEHYQQRLGERNAQLAAGQQPDVFTDMIVDLTDDGWRRILAINLDGAFYCSRAAVRLMIACGSRGSIVNVASLSALTGEGPLAYCASKAALLGLTKCLARDLGPRGIRVNSVCPGPTRTPMMQSISREWAQALERAIPLGRMLEPEEIAQTCLFLASDDSSAFTGQTLAASGGMLMH</sequence>
<dbReference type="FunFam" id="3.40.50.720:FF:000173">
    <property type="entry name" value="3-oxoacyl-[acyl-carrier protein] reductase"/>
    <property type="match status" value="1"/>
</dbReference>
<dbReference type="STRING" id="1301098.PKB_4312"/>
<name>A0A024HMA2_PSEKB</name>
<dbReference type="PANTHER" id="PTHR42760">
    <property type="entry name" value="SHORT-CHAIN DEHYDROGENASES/REDUCTASES FAMILY MEMBER"/>
    <property type="match status" value="1"/>
</dbReference>
<dbReference type="KEGG" id="pkc:PKB_4312"/>
<comment type="similarity">
    <text evidence="1 8">Belongs to the short-chain dehydrogenases/reductases (SDR) family.</text>
</comment>
<evidence type="ECO:0000256" key="8">
    <source>
        <dbReference type="RuleBase" id="RU000363"/>
    </source>
</evidence>
<dbReference type="SUPFAM" id="SSF51735">
    <property type="entry name" value="NAD(P)-binding Rossmann-fold domains"/>
    <property type="match status" value="1"/>
</dbReference>
<protein>
    <recommendedName>
        <fullName evidence="7">2,3-dihydroxy-2,3-dihydro-p-cumate dehydrogenase</fullName>
        <ecNumber evidence="6">1.3.1.58</ecNumber>
    </recommendedName>
    <alternativeName>
        <fullName evidence="3">Biphenyl-2,3-dihydro-2,3-diol dehydrogenase</fullName>
    </alternativeName>
</protein>
<dbReference type="PRINTS" id="PR00081">
    <property type="entry name" value="GDHRDH"/>
</dbReference>
<evidence type="ECO:0000313" key="9">
    <source>
        <dbReference type="EMBL" id="CDF85637.1"/>
    </source>
</evidence>
<dbReference type="EMBL" id="HG322950">
    <property type="protein sequence ID" value="CDF85637.1"/>
    <property type="molecule type" value="Genomic_DNA"/>
</dbReference>
<dbReference type="Pfam" id="PF00106">
    <property type="entry name" value="adh_short"/>
    <property type="match status" value="1"/>
</dbReference>
<proteinExistence type="inferred from homology"/>